<organism evidence="2 3">
    <name type="scientific">Rufibacter hautae</name>
    <dbReference type="NCBI Taxonomy" id="2595005"/>
    <lineage>
        <taxon>Bacteria</taxon>
        <taxon>Pseudomonadati</taxon>
        <taxon>Bacteroidota</taxon>
        <taxon>Cytophagia</taxon>
        <taxon>Cytophagales</taxon>
        <taxon>Hymenobacteraceae</taxon>
        <taxon>Rufibacter</taxon>
    </lineage>
</organism>
<sequence>MKNLLLLFLIITVFFGCKEDREEERLMKMKVALSNDWQVHSIKVTDPAKFRSTSTLNECGYYKNWSFKDTGYFSFIEDAKCNPYNYLHAGSWKIEGGKYLKVDWKEVTHDTPGGEMRFTIEEVSADSLKLTEEHLIWDDELRTTHRGLRKWTFIRK</sequence>
<accession>A0A5B6T6N3</accession>
<gene>
    <name evidence="2" type="ORF">FOA19_23070</name>
</gene>
<comment type="caution">
    <text evidence="2">The sequence shown here is derived from an EMBL/GenBank/DDBJ whole genome shotgun (WGS) entry which is preliminary data.</text>
</comment>
<dbReference type="InterPro" id="IPR024311">
    <property type="entry name" value="Lipocalin-like"/>
</dbReference>
<dbReference type="Proteomes" id="UP000324133">
    <property type="component" value="Unassembled WGS sequence"/>
</dbReference>
<evidence type="ECO:0000313" key="3">
    <source>
        <dbReference type="Proteomes" id="UP000324133"/>
    </source>
</evidence>
<dbReference type="Pfam" id="PF13648">
    <property type="entry name" value="Lipocalin_4"/>
    <property type="match status" value="1"/>
</dbReference>
<dbReference type="OrthoDB" id="1445262at2"/>
<dbReference type="RefSeq" id="WP_149093242.1">
    <property type="nucleotide sequence ID" value="NZ_VKKY01000005.1"/>
</dbReference>
<feature type="domain" description="Lipocalin-like" evidence="1">
    <location>
        <begin position="36"/>
        <end position="130"/>
    </location>
</feature>
<evidence type="ECO:0000313" key="2">
    <source>
        <dbReference type="EMBL" id="KAA3435928.1"/>
    </source>
</evidence>
<protein>
    <recommendedName>
        <fullName evidence="1">Lipocalin-like domain-containing protein</fullName>
    </recommendedName>
</protein>
<dbReference type="PROSITE" id="PS51257">
    <property type="entry name" value="PROKAR_LIPOPROTEIN"/>
    <property type="match status" value="1"/>
</dbReference>
<dbReference type="AlphaFoldDB" id="A0A5B6T6N3"/>
<dbReference type="EMBL" id="VKKY01000005">
    <property type="protein sequence ID" value="KAA3435928.1"/>
    <property type="molecule type" value="Genomic_DNA"/>
</dbReference>
<proteinExistence type="predicted"/>
<name>A0A5B6T6N3_9BACT</name>
<reference evidence="2 3" key="1">
    <citation type="submission" date="2019-07" db="EMBL/GenBank/DDBJ databases">
        <title>Rufibacter sp. nov., isolated from lake sediment.</title>
        <authorList>
            <person name="Qu J.-H."/>
        </authorList>
    </citation>
    <scope>NUCLEOTIDE SEQUENCE [LARGE SCALE GENOMIC DNA]</scope>
    <source>
        <strain evidence="2 3">NBS58-1</strain>
    </source>
</reference>
<evidence type="ECO:0000259" key="1">
    <source>
        <dbReference type="Pfam" id="PF13648"/>
    </source>
</evidence>
<keyword evidence="3" id="KW-1185">Reference proteome</keyword>